<feature type="compositionally biased region" description="Polar residues" evidence="1">
    <location>
        <begin position="15"/>
        <end position="24"/>
    </location>
</feature>
<proteinExistence type="predicted"/>
<sequence length="105" mass="11951">MGWGVAGGRPDTWRTIPSTSTSRLGSMCPLPDRRWCGKYMMECAGLMARKCPYSFSKRKWRKSYTSRSGKKPSRKFSASVSNSLKCIATRRSSRFSIRSRSVLTR</sequence>
<accession>A0A8D8MHX8</accession>
<protein>
    <submittedName>
        <fullName evidence="2">Uncharacterized protein</fullName>
    </submittedName>
</protein>
<reference evidence="2" key="1">
    <citation type="submission" date="2021-05" db="EMBL/GenBank/DDBJ databases">
        <authorList>
            <person name="Alioto T."/>
            <person name="Alioto T."/>
            <person name="Gomez Garrido J."/>
        </authorList>
    </citation>
    <scope>NUCLEOTIDE SEQUENCE</scope>
</reference>
<dbReference type="EMBL" id="HBUF01055810">
    <property type="protein sequence ID" value="CAG6623857.1"/>
    <property type="molecule type" value="Transcribed_RNA"/>
</dbReference>
<dbReference type="AlphaFoldDB" id="A0A8D8MHX8"/>
<evidence type="ECO:0000313" key="2">
    <source>
        <dbReference type="EMBL" id="CAG6623851.1"/>
    </source>
</evidence>
<dbReference type="EMBL" id="HBUF01055811">
    <property type="protein sequence ID" value="CAG6623860.1"/>
    <property type="molecule type" value="Transcribed_RNA"/>
</dbReference>
<dbReference type="EMBL" id="HBUF01055812">
    <property type="protein sequence ID" value="CAG6623863.1"/>
    <property type="molecule type" value="Transcribed_RNA"/>
</dbReference>
<evidence type="ECO:0000256" key="1">
    <source>
        <dbReference type="SAM" id="MobiDB-lite"/>
    </source>
</evidence>
<name>A0A8D8MHX8_9HEMI</name>
<dbReference type="EMBL" id="HBUF01055807">
    <property type="protein sequence ID" value="CAG6623848.1"/>
    <property type="molecule type" value="Transcribed_RNA"/>
</dbReference>
<dbReference type="EMBL" id="HBUF01055808">
    <property type="protein sequence ID" value="CAG6623851.1"/>
    <property type="molecule type" value="Transcribed_RNA"/>
</dbReference>
<organism evidence="2">
    <name type="scientific">Cacopsylla melanoneura</name>
    <dbReference type="NCBI Taxonomy" id="428564"/>
    <lineage>
        <taxon>Eukaryota</taxon>
        <taxon>Metazoa</taxon>
        <taxon>Ecdysozoa</taxon>
        <taxon>Arthropoda</taxon>
        <taxon>Hexapoda</taxon>
        <taxon>Insecta</taxon>
        <taxon>Pterygota</taxon>
        <taxon>Neoptera</taxon>
        <taxon>Paraneoptera</taxon>
        <taxon>Hemiptera</taxon>
        <taxon>Sternorrhyncha</taxon>
        <taxon>Psylloidea</taxon>
        <taxon>Psyllidae</taxon>
        <taxon>Psyllinae</taxon>
        <taxon>Cacopsylla</taxon>
    </lineage>
</organism>
<dbReference type="EMBL" id="HBUF01055809">
    <property type="protein sequence ID" value="CAG6623854.1"/>
    <property type="molecule type" value="Transcribed_RNA"/>
</dbReference>
<feature type="region of interest" description="Disordered" evidence="1">
    <location>
        <begin position="1"/>
        <end position="24"/>
    </location>
</feature>